<dbReference type="SUPFAM" id="SSF52980">
    <property type="entry name" value="Restriction endonuclease-like"/>
    <property type="match status" value="1"/>
</dbReference>
<evidence type="ECO:0000313" key="2">
    <source>
        <dbReference type="EMBL" id="SDN49287.1"/>
    </source>
</evidence>
<dbReference type="AlphaFoldDB" id="A0A1H0BUP0"/>
<feature type="domain" description="DUF559" evidence="1">
    <location>
        <begin position="226"/>
        <end position="273"/>
    </location>
</feature>
<evidence type="ECO:0000313" key="3">
    <source>
        <dbReference type="Proteomes" id="UP000199088"/>
    </source>
</evidence>
<gene>
    <name evidence="2" type="ORF">SAMN05660199_00120</name>
</gene>
<dbReference type="EMBL" id="FNIR01000001">
    <property type="protein sequence ID" value="SDN49287.1"/>
    <property type="molecule type" value="Genomic_DNA"/>
</dbReference>
<dbReference type="RefSeq" id="WP_165617416.1">
    <property type="nucleotide sequence ID" value="NZ_FNIR01000001.1"/>
</dbReference>
<organism evidence="2 3">
    <name type="scientific">Klenkia soli</name>
    <dbReference type="NCBI Taxonomy" id="1052260"/>
    <lineage>
        <taxon>Bacteria</taxon>
        <taxon>Bacillati</taxon>
        <taxon>Actinomycetota</taxon>
        <taxon>Actinomycetes</taxon>
        <taxon>Geodermatophilales</taxon>
        <taxon>Geodermatophilaceae</taxon>
        <taxon>Klenkia</taxon>
    </lineage>
</organism>
<sequence length="293" mass="31428">MPGPRRRPSLRGRWFRGSDVVRRGLLTPGQLRGPAWRRVFPDVCIDATCDVDHALLAQIAATTLVPGAVVTGASAAVLWGLTDLAGVDDPVELTVAPGAPRPSCPGVLVRRRPLPTTSAVRRGAVLVATPEVAALELAGRLDPVEAVVLLDRCVAERLSTLPALREAALGLTGRGCRRAREAADRADGLAGSPQETRLRVVLDDSDLPNPVAQFEVRVAGRFVARVDFAWPDRRIALEYEGAWHTTQIAADRRRVEALQAAGWRVLFVTAADLHRPAELLARIRAVLTASSGS</sequence>
<dbReference type="Gene3D" id="3.40.960.10">
    <property type="entry name" value="VSR Endonuclease"/>
    <property type="match status" value="1"/>
</dbReference>
<protein>
    <recommendedName>
        <fullName evidence="1">DUF559 domain-containing protein</fullName>
    </recommendedName>
</protein>
<dbReference type="Pfam" id="PF04480">
    <property type="entry name" value="DUF559"/>
    <property type="match status" value="1"/>
</dbReference>
<reference evidence="3" key="1">
    <citation type="submission" date="2016-10" db="EMBL/GenBank/DDBJ databases">
        <authorList>
            <person name="Varghese N."/>
            <person name="Submissions S."/>
        </authorList>
    </citation>
    <scope>NUCLEOTIDE SEQUENCE [LARGE SCALE GENOMIC DNA]</scope>
    <source>
        <strain evidence="3">DSM 45843</strain>
    </source>
</reference>
<dbReference type="InterPro" id="IPR011335">
    <property type="entry name" value="Restrct_endonuc-II-like"/>
</dbReference>
<dbReference type="STRING" id="1052260.SAMN05660199_00120"/>
<evidence type="ECO:0000259" key="1">
    <source>
        <dbReference type="Pfam" id="PF04480"/>
    </source>
</evidence>
<proteinExistence type="predicted"/>
<name>A0A1H0BUP0_9ACTN</name>
<dbReference type="InterPro" id="IPR007569">
    <property type="entry name" value="DUF559"/>
</dbReference>
<accession>A0A1H0BUP0</accession>
<dbReference type="Proteomes" id="UP000199088">
    <property type="component" value="Unassembled WGS sequence"/>
</dbReference>
<keyword evidence="3" id="KW-1185">Reference proteome</keyword>